<dbReference type="Gene3D" id="3.40.50.300">
    <property type="entry name" value="P-loop containing nucleotide triphosphate hydrolases"/>
    <property type="match status" value="1"/>
</dbReference>
<dbReference type="Pfam" id="PF01121">
    <property type="entry name" value="CoaE"/>
    <property type="match status" value="1"/>
</dbReference>
<dbReference type="InterPro" id="IPR027417">
    <property type="entry name" value="P-loop_NTPase"/>
</dbReference>
<proteinExistence type="predicted"/>
<comment type="caution">
    <text evidence="3">The sequence shown here is derived from an EMBL/GenBank/DDBJ whole genome shotgun (WGS) entry which is preliminary data.</text>
</comment>
<evidence type="ECO:0000256" key="2">
    <source>
        <dbReference type="ARBA" id="ARBA00022840"/>
    </source>
</evidence>
<dbReference type="GO" id="GO:0004140">
    <property type="term" value="F:dephospho-CoA kinase activity"/>
    <property type="evidence" value="ECO:0007669"/>
    <property type="project" value="InterPro"/>
</dbReference>
<dbReference type="PROSITE" id="PS51219">
    <property type="entry name" value="DPCK"/>
    <property type="match status" value="1"/>
</dbReference>
<evidence type="ECO:0000313" key="3">
    <source>
        <dbReference type="EMBL" id="GAG23632.1"/>
    </source>
</evidence>
<organism evidence="3">
    <name type="scientific">marine sediment metagenome</name>
    <dbReference type="NCBI Taxonomy" id="412755"/>
    <lineage>
        <taxon>unclassified sequences</taxon>
        <taxon>metagenomes</taxon>
        <taxon>ecological metagenomes</taxon>
    </lineage>
</organism>
<name>X0WK71_9ZZZZ</name>
<feature type="non-terminal residue" evidence="3">
    <location>
        <position position="1"/>
    </location>
</feature>
<dbReference type="GO" id="GO:0015937">
    <property type="term" value="P:coenzyme A biosynthetic process"/>
    <property type="evidence" value="ECO:0007669"/>
    <property type="project" value="InterPro"/>
</dbReference>
<reference evidence="3" key="1">
    <citation type="journal article" date="2014" name="Front. Microbiol.">
        <title>High frequency of phylogenetically diverse reductive dehalogenase-homologous genes in deep subseafloor sedimentary metagenomes.</title>
        <authorList>
            <person name="Kawai M."/>
            <person name="Futagami T."/>
            <person name="Toyoda A."/>
            <person name="Takaki Y."/>
            <person name="Nishi S."/>
            <person name="Hori S."/>
            <person name="Arai W."/>
            <person name="Tsubouchi T."/>
            <person name="Morono Y."/>
            <person name="Uchiyama I."/>
            <person name="Ito T."/>
            <person name="Fujiyama A."/>
            <person name="Inagaki F."/>
            <person name="Takami H."/>
        </authorList>
    </citation>
    <scope>NUCLEOTIDE SEQUENCE</scope>
    <source>
        <strain evidence="3">Expedition CK06-06</strain>
    </source>
</reference>
<keyword evidence="1" id="KW-0547">Nucleotide-binding</keyword>
<feature type="non-terminal residue" evidence="3">
    <location>
        <position position="256"/>
    </location>
</feature>
<accession>X0WK71</accession>
<keyword evidence="2" id="KW-0067">ATP-binding</keyword>
<dbReference type="CDD" id="cd02022">
    <property type="entry name" value="DPCK"/>
    <property type="match status" value="1"/>
</dbReference>
<evidence type="ECO:0008006" key="4">
    <source>
        <dbReference type="Google" id="ProtNLM"/>
    </source>
</evidence>
<dbReference type="SUPFAM" id="SSF52540">
    <property type="entry name" value="P-loop containing nucleoside triphosphate hydrolases"/>
    <property type="match status" value="1"/>
</dbReference>
<dbReference type="PANTHER" id="PTHR10695">
    <property type="entry name" value="DEPHOSPHO-COA KINASE-RELATED"/>
    <property type="match status" value="1"/>
</dbReference>
<dbReference type="AlphaFoldDB" id="X0WK71"/>
<gene>
    <name evidence="3" type="ORF">S01H1_58946</name>
</gene>
<dbReference type="PANTHER" id="PTHR10695:SF46">
    <property type="entry name" value="BIFUNCTIONAL COENZYME A SYNTHASE-RELATED"/>
    <property type="match status" value="1"/>
</dbReference>
<dbReference type="GO" id="GO:0005524">
    <property type="term" value="F:ATP binding"/>
    <property type="evidence" value="ECO:0007669"/>
    <property type="project" value="UniProtKB-KW"/>
</dbReference>
<sequence length="256" mass="28822">AIKLLESDLAAGCDTIWVVDAPNELQISRLMHKRNMPEAAARQRIMSQPPQALKLRAAKVIIHNDGSFENTWEQVQEAWVKLPKPEEPLLPAPAAVLPGQLSVRRGTPRDAEEIGKFITRITRGKRQMTRHDVMAAFGEKAYMLIERDGHLAGTAGLLVENLVTRIDELYFEHQLPLKQAIPALMNAVETASIELQSEASLLFLPPYLAQHSLAWREVGYRPQTIQGLGVRAWQEAAIESMPRGASLWFKRLREDR</sequence>
<dbReference type="InterPro" id="IPR001977">
    <property type="entry name" value="Depp_CoAkinase"/>
</dbReference>
<dbReference type="EMBL" id="BARS01038527">
    <property type="protein sequence ID" value="GAG23632.1"/>
    <property type="molecule type" value="Genomic_DNA"/>
</dbReference>
<protein>
    <recommendedName>
        <fullName evidence="4">N-acetyltransferase domain-containing protein</fullName>
    </recommendedName>
</protein>
<evidence type="ECO:0000256" key="1">
    <source>
        <dbReference type="ARBA" id="ARBA00022741"/>
    </source>
</evidence>